<dbReference type="InterPro" id="IPR008988">
    <property type="entry name" value="Transcriptional_repressor_C"/>
</dbReference>
<evidence type="ECO:0000313" key="7">
    <source>
        <dbReference type="EMBL" id="QOV19294.1"/>
    </source>
</evidence>
<dbReference type="Gene3D" id="3.30.930.10">
    <property type="entry name" value="Bira Bifunctional Protein, Domain 2"/>
    <property type="match status" value="1"/>
</dbReference>
<dbReference type="NCBIfam" id="TIGR00121">
    <property type="entry name" value="birA_ligase"/>
    <property type="match status" value="1"/>
</dbReference>
<keyword evidence="1 7" id="KW-0436">Ligase</keyword>
<dbReference type="GO" id="GO:0005737">
    <property type="term" value="C:cytoplasm"/>
    <property type="evidence" value="ECO:0007669"/>
    <property type="project" value="TreeGrafter"/>
</dbReference>
<dbReference type="GO" id="GO:0016740">
    <property type="term" value="F:transferase activity"/>
    <property type="evidence" value="ECO:0007669"/>
    <property type="project" value="UniProtKB-ARBA"/>
</dbReference>
<proteinExistence type="predicted"/>
<evidence type="ECO:0000256" key="4">
    <source>
        <dbReference type="ARBA" id="ARBA00023267"/>
    </source>
</evidence>
<keyword evidence="3" id="KW-0067">ATP-binding</keyword>
<evidence type="ECO:0000256" key="5">
    <source>
        <dbReference type="ARBA" id="ARBA00024227"/>
    </source>
</evidence>
<keyword evidence="4" id="KW-0092">Biotin</keyword>
<evidence type="ECO:0000256" key="2">
    <source>
        <dbReference type="ARBA" id="ARBA00022741"/>
    </source>
</evidence>
<dbReference type="InterPro" id="IPR004408">
    <property type="entry name" value="Biotin_CoA_COase_ligase"/>
</dbReference>
<dbReference type="AlphaFoldDB" id="A0A7M2RH02"/>
<dbReference type="PANTHER" id="PTHR12835:SF5">
    <property type="entry name" value="BIOTIN--PROTEIN LIGASE"/>
    <property type="match status" value="1"/>
</dbReference>
<dbReference type="PANTHER" id="PTHR12835">
    <property type="entry name" value="BIOTIN PROTEIN LIGASE"/>
    <property type="match status" value="1"/>
</dbReference>
<dbReference type="Proteomes" id="UP000593601">
    <property type="component" value="Chromosome"/>
</dbReference>
<evidence type="ECO:0000256" key="1">
    <source>
        <dbReference type="ARBA" id="ARBA00022598"/>
    </source>
</evidence>
<dbReference type="SUPFAM" id="SSF55681">
    <property type="entry name" value="Class II aaRS and biotin synthetases"/>
    <property type="match status" value="1"/>
</dbReference>
<dbReference type="EC" id="6.3.4.15" evidence="5"/>
<dbReference type="KEGG" id="bliq:INP51_15350"/>
<evidence type="ECO:0000259" key="6">
    <source>
        <dbReference type="PROSITE" id="PS51733"/>
    </source>
</evidence>
<dbReference type="Pfam" id="PF03099">
    <property type="entry name" value="BPL_LplA_LipB"/>
    <property type="match status" value="1"/>
</dbReference>
<dbReference type="GO" id="GO:0005524">
    <property type="term" value="F:ATP binding"/>
    <property type="evidence" value="ECO:0007669"/>
    <property type="project" value="UniProtKB-KW"/>
</dbReference>
<evidence type="ECO:0000256" key="3">
    <source>
        <dbReference type="ARBA" id="ARBA00022840"/>
    </source>
</evidence>
<sequence>MDIKICYRKEVDSTNDWARQMAEEGACSGTLALADAQTNGRGRRGHDWESPMGDNIYMSLILRPEIPGFKASQLTLVMGLSVSQGISSVLGLPVMMKWPNDLILSGKKICGILTEMSASRTKINYVIIGIGINVNNCVFSAELADTATSLKLASGHAVDKREIMNAVFDAFEKNYNIFLKTEDLSGIQEEYNKVLVNRDREVRVLDPVNPYEGIARGINKIGELLVEKPDKTVEKVYAGEVSIRGVSSYI</sequence>
<dbReference type="PROSITE" id="PS51733">
    <property type="entry name" value="BPL_LPL_CATALYTIC"/>
    <property type="match status" value="1"/>
</dbReference>
<keyword evidence="8" id="KW-1185">Reference proteome</keyword>
<dbReference type="InterPro" id="IPR003142">
    <property type="entry name" value="BPL_C"/>
</dbReference>
<dbReference type="Pfam" id="PF02237">
    <property type="entry name" value="BPL_C"/>
    <property type="match status" value="1"/>
</dbReference>
<accession>A0A7M2RH02</accession>
<dbReference type="GO" id="GO:0009249">
    <property type="term" value="P:protein lipoylation"/>
    <property type="evidence" value="ECO:0007669"/>
    <property type="project" value="UniProtKB-ARBA"/>
</dbReference>
<gene>
    <name evidence="7" type="ORF">INP51_15350</name>
</gene>
<feature type="domain" description="BPL/LPL catalytic" evidence="6">
    <location>
        <begin position="1"/>
        <end position="179"/>
    </location>
</feature>
<name>A0A7M2RH02_9FIRM</name>
<protein>
    <recommendedName>
        <fullName evidence="5">biotin--[biotin carboxyl-carrier protein] ligase</fullName>
        <ecNumber evidence="5">6.3.4.15</ecNumber>
    </recommendedName>
</protein>
<dbReference type="InterPro" id="IPR045864">
    <property type="entry name" value="aa-tRNA-synth_II/BPL/LPL"/>
</dbReference>
<dbReference type="EMBL" id="CP063304">
    <property type="protein sequence ID" value="QOV19294.1"/>
    <property type="molecule type" value="Genomic_DNA"/>
</dbReference>
<keyword evidence="2" id="KW-0547">Nucleotide-binding</keyword>
<dbReference type="Gene3D" id="2.30.30.100">
    <property type="match status" value="1"/>
</dbReference>
<reference evidence="7 8" key="1">
    <citation type="submission" date="2020-10" db="EMBL/GenBank/DDBJ databases">
        <title>Blautia liquoris sp.nov., isolated from the mud in a fermentation cellar used for the production of Chinese strong-flavoured liquor.</title>
        <authorList>
            <person name="Lu L."/>
        </authorList>
    </citation>
    <scope>NUCLEOTIDE SEQUENCE [LARGE SCALE GENOMIC DNA]</scope>
    <source>
        <strain evidence="7 8">LZLJ-3</strain>
    </source>
</reference>
<dbReference type="CDD" id="cd16442">
    <property type="entry name" value="BPL"/>
    <property type="match status" value="1"/>
</dbReference>
<evidence type="ECO:0000313" key="8">
    <source>
        <dbReference type="Proteomes" id="UP000593601"/>
    </source>
</evidence>
<dbReference type="RefSeq" id="WP_193735614.1">
    <property type="nucleotide sequence ID" value="NZ_CP063304.1"/>
</dbReference>
<organism evidence="7 8">
    <name type="scientific">Blautia liquoris</name>
    <dbReference type="NCBI Taxonomy" id="2779518"/>
    <lineage>
        <taxon>Bacteria</taxon>
        <taxon>Bacillati</taxon>
        <taxon>Bacillota</taxon>
        <taxon>Clostridia</taxon>
        <taxon>Lachnospirales</taxon>
        <taxon>Lachnospiraceae</taxon>
        <taxon>Blautia</taxon>
    </lineage>
</organism>
<dbReference type="SUPFAM" id="SSF50037">
    <property type="entry name" value="C-terminal domain of transcriptional repressors"/>
    <property type="match status" value="1"/>
</dbReference>
<dbReference type="InterPro" id="IPR004143">
    <property type="entry name" value="BPL_LPL_catalytic"/>
</dbReference>
<dbReference type="GO" id="GO:0004077">
    <property type="term" value="F:biotin--[biotin carboxyl-carrier protein] ligase activity"/>
    <property type="evidence" value="ECO:0007669"/>
    <property type="project" value="UniProtKB-EC"/>
</dbReference>